<organism evidence="2 3">
    <name type="scientific">Prorocentrum cordatum</name>
    <dbReference type="NCBI Taxonomy" id="2364126"/>
    <lineage>
        <taxon>Eukaryota</taxon>
        <taxon>Sar</taxon>
        <taxon>Alveolata</taxon>
        <taxon>Dinophyceae</taxon>
        <taxon>Prorocentrales</taxon>
        <taxon>Prorocentraceae</taxon>
        <taxon>Prorocentrum</taxon>
    </lineage>
</organism>
<accession>A0ABN9SPN7</accession>
<keyword evidence="3" id="KW-1185">Reference proteome</keyword>
<gene>
    <name evidence="2" type="ORF">PCOR1329_LOCUS31423</name>
</gene>
<sequence length="1482" mass="165439">MPAPPAAFAGPWAALLLRPDERYEAEKKKEADDAAPLEVEPALPSQVVDSREDGVVFLDRVSDSAFQLTHVTLQCTKRLDGEWALNFDDDGFGAVADVGFNVDSGDPDDSIKLVSELFPRVLMHDTVTGERFVGKPLDRASPPVSLDTVTTRFRESEVKVSLPVIGTIGLKTFCFLMPRAAKQHLFWDMVGLYRQLNFSQYGKCPFRWVWQSLGSWAKTIGTVVNGTHIVRSTAKCKQTEDVPWPDRCLPSTAVSTIGVLALMAKWTCMSHQHGGLKDRADREALNTVWESLMNIAFGSEDKPAKIILRVDPDWHCRWPRPDVHGAPVLEVEVDRCGCIHIGELATGSSPARSCLATMVRKLTAIKSRHDMTVDGKLAIATFTKARDAPSQSLGRQIAWAFAIKLEAALGKQVKGRGGGEDFAWAEPEGEGKFSMALDLVKYVLGGRNAAMGHHTFVATMDECEGIGMTLVNMVDDGFDAEHIGTELDQNVGSKLPRTGSGDLGAPLQRQAAWLQRCETQQAQSFRPRTLHRVGAKKCLDFQDNQLRTSLGVTGLDFFKPNFSLKAWLDWRTWPSLTMAMDLGPKNNCAAHAAMYKFGLNYVQWADACHGAHRDFILWLKGMRLYDFWIVVLAHCNLPHGSEINKDSRYNQLKKAMDYYYKTFDYRTAPLFQDGLRKIAQELQALHVMLPHEAEEGFEIWNYLKSQAPVKKKGRKCSFNRFLAAAETPEECMKYFHQDKHERTFLGIEMDFLRGKKFGERLKILAKPGTDAHGEEGGPTDSRVTTVIERSIMGCCANAVAVSVAFLHDPFSLRTCQCVFEDISSLKHWQGLAQKECRSAADCTEWATKQTTGRFFDHLNIIFKNLETRAHLQRSGFMLAVPPMTFEDLQLNTLIEDEFAVLQGGGALRLAGLRIQRGLWMTAGWPASMTGILSPAHARDVMERFRRDVLAARHLFEKAEKDGADIQFEKRSVFNLTSVKQYISALAELGDNFYSDKDLVEVVRRKVAGPLSSALIEEINGTQKNIGQAKGSMTYRKPERAMLKVLEVDVLGSRNSFANVDADIAVPNKGLRLAETDWKPNAKERSLPFQEIVSTKNAAEWFSPAANQNCVASADLFVLSDALKTFGQIDQLRSADNGCLLDAGHTIVVRRRFSKDSPWKTYVPLGNFKGSGCIVWPVELIKIDGSDDYIAQPSLTESFPSVIAIFDMTSENVEACKYKWVSPFTFASVYKGAGGAPAIRMTTKGLWMRLHAAAALQGFWQLKRPTLDIVCERVGLAIQPGWDIPELLFNMIKTICKLSNSDIIQILQERLGTGYNDMFFKQEVLDLDEALEVLDSRDQDLVHEEVKQIPGQKAELESFSRRVSKLKATYVPPEPAPKAKAKAKAKGKGKGGEDPPPPPKFPEAFDVSQPQMKVFCPPGGSIWRDLGRKAWHGHYRPFPRISQSFANQICTCREAAIVVLRQLWSFHLSDTGREWDSCPHEVL</sequence>
<feature type="compositionally biased region" description="Basic residues" evidence="1">
    <location>
        <begin position="1378"/>
        <end position="1388"/>
    </location>
</feature>
<dbReference type="Proteomes" id="UP001189429">
    <property type="component" value="Unassembled WGS sequence"/>
</dbReference>
<comment type="caution">
    <text evidence="2">The sequence shown here is derived from an EMBL/GenBank/DDBJ whole genome shotgun (WGS) entry which is preliminary data.</text>
</comment>
<feature type="non-terminal residue" evidence="2">
    <location>
        <position position="1482"/>
    </location>
</feature>
<feature type="region of interest" description="Disordered" evidence="1">
    <location>
        <begin position="1370"/>
        <end position="1403"/>
    </location>
</feature>
<evidence type="ECO:0000313" key="2">
    <source>
        <dbReference type="EMBL" id="CAK0833852.1"/>
    </source>
</evidence>
<evidence type="ECO:0000256" key="1">
    <source>
        <dbReference type="SAM" id="MobiDB-lite"/>
    </source>
</evidence>
<protein>
    <submittedName>
        <fullName evidence="2">Uncharacterized protein</fullName>
    </submittedName>
</protein>
<reference evidence="2" key="1">
    <citation type="submission" date="2023-10" db="EMBL/GenBank/DDBJ databases">
        <authorList>
            <person name="Chen Y."/>
            <person name="Shah S."/>
            <person name="Dougan E. K."/>
            <person name="Thang M."/>
            <person name="Chan C."/>
        </authorList>
    </citation>
    <scope>NUCLEOTIDE SEQUENCE [LARGE SCALE GENOMIC DNA]</scope>
</reference>
<proteinExistence type="predicted"/>
<dbReference type="EMBL" id="CAUYUJ010012381">
    <property type="protein sequence ID" value="CAK0833852.1"/>
    <property type="molecule type" value="Genomic_DNA"/>
</dbReference>
<evidence type="ECO:0000313" key="3">
    <source>
        <dbReference type="Proteomes" id="UP001189429"/>
    </source>
</evidence>
<name>A0ABN9SPN7_9DINO</name>